<dbReference type="Proteomes" id="UP000295497">
    <property type="component" value="Chromosome"/>
</dbReference>
<gene>
    <name evidence="1" type="ORF">SOCE836_102650</name>
</gene>
<evidence type="ECO:0000313" key="2">
    <source>
        <dbReference type="Proteomes" id="UP000295497"/>
    </source>
</evidence>
<proteinExistence type="predicted"/>
<accession>A0A4P2R4L1</accession>
<evidence type="ECO:0008006" key="3">
    <source>
        <dbReference type="Google" id="ProtNLM"/>
    </source>
</evidence>
<protein>
    <recommendedName>
        <fullName evidence="3">HEPN domain-containing protein</fullName>
    </recommendedName>
</protein>
<dbReference type="AlphaFoldDB" id="A0A4P2R4L1"/>
<dbReference type="EMBL" id="CP012672">
    <property type="protein sequence ID" value="AUX38027.1"/>
    <property type="molecule type" value="Genomic_DNA"/>
</dbReference>
<dbReference type="Gene3D" id="1.20.120.330">
    <property type="entry name" value="Nucleotidyltransferases domain 2"/>
    <property type="match status" value="1"/>
</dbReference>
<sequence length="214" mass="24109">MAADIEKLLRRWLSQTEAELNTTPADVARCQAAFVNLKQHVEELLGSYFPPIKLSARLWSDALLRQADADLRAAEALAREGGSASVLCMLLQMVFEKLAKAALARFDAQCFIAFRVSHAAASRLVSTIKNHGAFVDLRYKWRDVLPLVQALERAHPALARGGPHLEYPWEAGDRMGLPEELPIVRQFDDPLDPKGPRLLRFARELHDRFDELFP</sequence>
<reference evidence="1 2" key="1">
    <citation type="submission" date="2015-09" db="EMBL/GenBank/DDBJ databases">
        <title>Sorangium comparison.</title>
        <authorList>
            <person name="Zaburannyi N."/>
            <person name="Bunk B."/>
            <person name="Overmann J."/>
            <person name="Mueller R."/>
        </authorList>
    </citation>
    <scope>NUCLEOTIDE SEQUENCE [LARGE SCALE GENOMIC DNA]</scope>
    <source>
        <strain evidence="1 2">So ce836</strain>
    </source>
</reference>
<organism evidence="1 2">
    <name type="scientific">Sorangium cellulosum</name>
    <name type="common">Polyangium cellulosum</name>
    <dbReference type="NCBI Taxonomy" id="56"/>
    <lineage>
        <taxon>Bacteria</taxon>
        <taxon>Pseudomonadati</taxon>
        <taxon>Myxococcota</taxon>
        <taxon>Polyangia</taxon>
        <taxon>Polyangiales</taxon>
        <taxon>Polyangiaceae</taxon>
        <taxon>Sorangium</taxon>
    </lineage>
</organism>
<dbReference type="RefSeq" id="WP_129580541.1">
    <property type="nucleotide sequence ID" value="NZ_CP012672.1"/>
</dbReference>
<name>A0A4P2R4L1_SORCE</name>
<evidence type="ECO:0000313" key="1">
    <source>
        <dbReference type="EMBL" id="AUX38027.1"/>
    </source>
</evidence>